<dbReference type="PANTHER" id="PTHR43215:SF14">
    <property type="entry name" value="RADIAL SPOKE HEAD 1 HOMOLOG"/>
    <property type="match status" value="1"/>
</dbReference>
<dbReference type="GO" id="GO:0007286">
    <property type="term" value="P:spermatid development"/>
    <property type="evidence" value="ECO:0007669"/>
    <property type="project" value="TreeGrafter"/>
</dbReference>
<dbReference type="InParanoid" id="A0A6P8IQJ6"/>
<keyword evidence="1" id="KW-0677">Repeat</keyword>
<dbReference type="GO" id="GO:0005634">
    <property type="term" value="C:nucleus"/>
    <property type="evidence" value="ECO:0007669"/>
    <property type="project" value="TreeGrafter"/>
</dbReference>
<proteinExistence type="predicted"/>
<dbReference type="OrthoDB" id="5970431at2759"/>
<sequence length="149" mass="17767">MGIFFCCCVQGEETSDYENINNYEGETKLGKRHGKGVYYFENGDIYDGQWQWGKKHGHGSYTFADGSKNTGFFFNDEYIGDTPGNLFSNARKERDPARPLMQENNQTFRNIFVPPQEPSEELQRRRRERQEERREASRRREEMRRKYNL</sequence>
<organism evidence="3 4">
    <name type="scientific">Actinia tenebrosa</name>
    <name type="common">Australian red waratah sea anemone</name>
    <dbReference type="NCBI Taxonomy" id="6105"/>
    <lineage>
        <taxon>Eukaryota</taxon>
        <taxon>Metazoa</taxon>
        <taxon>Cnidaria</taxon>
        <taxon>Anthozoa</taxon>
        <taxon>Hexacorallia</taxon>
        <taxon>Actiniaria</taxon>
        <taxon>Actiniidae</taxon>
        <taxon>Actinia</taxon>
    </lineage>
</organism>
<feature type="region of interest" description="Disordered" evidence="2">
    <location>
        <begin position="85"/>
        <end position="149"/>
    </location>
</feature>
<dbReference type="Gene3D" id="2.20.110.10">
    <property type="entry name" value="Histone H3 K4-specific methyltransferase SET7/9 N-terminal domain"/>
    <property type="match status" value="1"/>
</dbReference>
<accession>A0A6P8IQJ6</accession>
<dbReference type="GO" id="GO:0031514">
    <property type="term" value="C:motile cilium"/>
    <property type="evidence" value="ECO:0007669"/>
    <property type="project" value="TreeGrafter"/>
</dbReference>
<dbReference type="Pfam" id="PF02493">
    <property type="entry name" value="MORN"/>
    <property type="match status" value="2"/>
</dbReference>
<dbReference type="GeneID" id="116303179"/>
<dbReference type="SUPFAM" id="SSF82185">
    <property type="entry name" value="Histone H3 K4-specific methyltransferase SET7/9 N-terminal domain"/>
    <property type="match status" value="1"/>
</dbReference>
<dbReference type="GO" id="GO:0035082">
    <property type="term" value="P:axoneme assembly"/>
    <property type="evidence" value="ECO:0007669"/>
    <property type="project" value="TreeGrafter"/>
</dbReference>
<evidence type="ECO:0000256" key="1">
    <source>
        <dbReference type="ARBA" id="ARBA00022737"/>
    </source>
</evidence>
<keyword evidence="3" id="KW-1185">Reference proteome</keyword>
<dbReference type="KEGG" id="aten:116303179"/>
<dbReference type="FunFam" id="2.20.110.10:FF:000002">
    <property type="entry name" value="Phosphatidylinositol 4-phosphate 5-kinase 8"/>
    <property type="match status" value="1"/>
</dbReference>
<dbReference type="SMART" id="SM00698">
    <property type="entry name" value="MORN"/>
    <property type="match status" value="2"/>
</dbReference>
<gene>
    <name evidence="4" type="primary">LOC116303179</name>
</gene>
<dbReference type="PANTHER" id="PTHR43215">
    <property type="entry name" value="RADIAL SPOKE HEAD 1 HOMOLOG"/>
    <property type="match status" value="1"/>
</dbReference>
<feature type="compositionally biased region" description="Basic and acidic residues" evidence="2">
    <location>
        <begin position="128"/>
        <end position="149"/>
    </location>
</feature>
<name>A0A6P8IQJ6_ACTTE</name>
<reference evidence="4" key="1">
    <citation type="submission" date="2025-08" db="UniProtKB">
        <authorList>
            <consortium name="RefSeq"/>
        </authorList>
    </citation>
    <scope>IDENTIFICATION</scope>
    <source>
        <tissue evidence="4">Tentacle</tissue>
    </source>
</reference>
<dbReference type="AlphaFoldDB" id="A0A6P8IQJ6"/>
<dbReference type="InterPro" id="IPR003409">
    <property type="entry name" value="MORN"/>
</dbReference>
<evidence type="ECO:0000256" key="2">
    <source>
        <dbReference type="SAM" id="MobiDB-lite"/>
    </source>
</evidence>
<protein>
    <submittedName>
        <fullName evidence="4">Phosphatidylinositol 4-phosphate 5-kinase 6-like</fullName>
    </submittedName>
</protein>
<dbReference type="RefSeq" id="XP_031568538.1">
    <property type="nucleotide sequence ID" value="XM_031712678.1"/>
</dbReference>
<evidence type="ECO:0000313" key="4">
    <source>
        <dbReference type="RefSeq" id="XP_031568538.1"/>
    </source>
</evidence>
<evidence type="ECO:0000313" key="3">
    <source>
        <dbReference type="Proteomes" id="UP000515163"/>
    </source>
</evidence>
<dbReference type="Proteomes" id="UP000515163">
    <property type="component" value="Unplaced"/>
</dbReference>